<dbReference type="EMBL" id="QXDJ01000003">
    <property type="protein sequence ID" value="RII34321.1"/>
    <property type="molecule type" value="Genomic_DNA"/>
</dbReference>
<proteinExistence type="predicted"/>
<dbReference type="RefSeq" id="WP_119367088.1">
    <property type="nucleotide sequence ID" value="NZ_QXDJ01000003.1"/>
</dbReference>
<keyword evidence="1" id="KW-0472">Membrane</keyword>
<comment type="caution">
    <text evidence="2">The sequence shown here is derived from an EMBL/GenBank/DDBJ whole genome shotgun (WGS) entry which is preliminary data.</text>
</comment>
<evidence type="ECO:0000256" key="1">
    <source>
        <dbReference type="SAM" id="Phobius"/>
    </source>
</evidence>
<gene>
    <name evidence="2" type="ORF">D2A34_14340</name>
</gene>
<dbReference type="Proteomes" id="UP000265930">
    <property type="component" value="Unassembled WGS sequence"/>
</dbReference>
<accession>A0A399IN13</accession>
<feature type="transmembrane region" description="Helical" evidence="1">
    <location>
        <begin position="6"/>
        <end position="24"/>
    </location>
</feature>
<keyword evidence="1" id="KW-1133">Transmembrane helix</keyword>
<evidence type="ECO:0000313" key="2">
    <source>
        <dbReference type="EMBL" id="RII34321.1"/>
    </source>
</evidence>
<protein>
    <submittedName>
        <fullName evidence="2">Uncharacterized protein</fullName>
    </submittedName>
</protein>
<evidence type="ECO:0000313" key="3">
    <source>
        <dbReference type="Proteomes" id="UP000265930"/>
    </source>
</evidence>
<organism evidence="2 3">
    <name type="scientific">Clostridium chromiireducens</name>
    <dbReference type="NCBI Taxonomy" id="225345"/>
    <lineage>
        <taxon>Bacteria</taxon>
        <taxon>Bacillati</taxon>
        <taxon>Bacillota</taxon>
        <taxon>Clostridia</taxon>
        <taxon>Eubacteriales</taxon>
        <taxon>Clostridiaceae</taxon>
        <taxon>Clostridium</taxon>
    </lineage>
</organism>
<sequence length="98" mass="11590">MEGSVQWIYQLVLTVVLAIIAYFLKDVKKGFEDKYLQNKCEITKVQEDLEDFKEKVADKYVMKEDFVRSITTVDKRFDILDEKLDKIYYTMCKKGSEG</sequence>
<dbReference type="AlphaFoldDB" id="A0A399IN13"/>
<name>A0A399IN13_9CLOT</name>
<keyword evidence="1" id="KW-0812">Transmembrane</keyword>
<reference evidence="2 3" key="1">
    <citation type="submission" date="2018-08" db="EMBL/GenBank/DDBJ databases">
        <title>Genome of Clostridium chromiireducens C1, DSM12136.</title>
        <authorList>
            <person name="Xing M."/>
            <person name="Wei Y."/>
            <person name="Ang E.L."/>
            <person name="Zhao H."/>
            <person name="Zhang Y."/>
        </authorList>
    </citation>
    <scope>NUCLEOTIDE SEQUENCE [LARGE SCALE GENOMIC DNA]</scope>
    <source>
        <strain evidence="2 3">C1</strain>
    </source>
</reference>